<feature type="region of interest" description="Disordered" evidence="2">
    <location>
        <begin position="364"/>
        <end position="422"/>
    </location>
</feature>
<evidence type="ECO:0000259" key="3">
    <source>
        <dbReference type="PROSITE" id="PS50966"/>
    </source>
</evidence>
<keyword evidence="1" id="KW-0863">Zinc-finger</keyword>
<protein>
    <recommendedName>
        <fullName evidence="3">SWIM-type domain-containing protein</fullName>
    </recommendedName>
</protein>
<feature type="domain" description="SWIM-type" evidence="3">
    <location>
        <begin position="294"/>
        <end position="328"/>
    </location>
</feature>
<reference evidence="4" key="1">
    <citation type="submission" date="2021-01" db="EMBL/GenBank/DDBJ databases">
        <authorList>
            <person name="Eckstrom K.M.E."/>
        </authorList>
    </citation>
    <scope>NUCLEOTIDE SEQUENCE</scope>
    <source>
        <strain evidence="4">UVCC 0001</strain>
    </source>
</reference>
<keyword evidence="1" id="KW-0862">Zinc</keyword>
<keyword evidence="5" id="KW-1185">Reference proteome</keyword>
<evidence type="ECO:0000313" key="5">
    <source>
        <dbReference type="Proteomes" id="UP001255856"/>
    </source>
</evidence>
<evidence type="ECO:0000313" key="4">
    <source>
        <dbReference type="EMBL" id="KAK2078441.1"/>
    </source>
</evidence>
<accession>A0AAD9IH89</accession>
<proteinExistence type="predicted"/>
<dbReference type="InterPro" id="IPR007527">
    <property type="entry name" value="Znf_SWIM"/>
</dbReference>
<keyword evidence="1" id="KW-0479">Metal-binding</keyword>
<gene>
    <name evidence="4" type="ORF">QBZ16_003281</name>
</gene>
<dbReference type="Proteomes" id="UP001255856">
    <property type="component" value="Unassembled WGS sequence"/>
</dbReference>
<organism evidence="4 5">
    <name type="scientific">Prototheca wickerhamii</name>
    <dbReference type="NCBI Taxonomy" id="3111"/>
    <lineage>
        <taxon>Eukaryota</taxon>
        <taxon>Viridiplantae</taxon>
        <taxon>Chlorophyta</taxon>
        <taxon>core chlorophytes</taxon>
        <taxon>Trebouxiophyceae</taxon>
        <taxon>Chlorellales</taxon>
        <taxon>Chlorellaceae</taxon>
        <taxon>Prototheca</taxon>
    </lineage>
</organism>
<dbReference type="AlphaFoldDB" id="A0AAD9IH89"/>
<name>A0AAD9IH89_PROWI</name>
<sequence length="422" mass="45832">MEVSELSALRQVPPPGPFTLDDLKLEEPSNYVNFRFGFAIIDWIRVKDLYAFKVCRLQHDPTLVRIERVKGLSHSGHEPETEVVSDAACREVVAAYEDGCRDPGTLAKALQDTIQGFYGKYTRAPTRRDEAENAISGRPDLASDLLVPGQELLCVTLLALLLGGKKGTVYPVAFGLAANDEAATLQAWLEGGVLGRLAKTDGAGPSHTELIRRLKEIVQLAPRIDEMVEALDTYVSEVFGAGHSDEFERPPNTAQAAAVLRAIKAAEDIPESHVHAPERGEHHWTVDSPQPNAKPCRVDPTDALGCTCLHAGRGNICKHIIKVLKIKEAGLTDELIVSHLGDAWGSPDGTVEAMLRAMRQANKARVPAPRPGAALTAAAVELPARAPAPQPQQEEKEEEVPEEASISEPEPHPMNPPEYDEL</sequence>
<feature type="compositionally biased region" description="Low complexity" evidence="2">
    <location>
        <begin position="371"/>
        <end position="387"/>
    </location>
</feature>
<dbReference type="EMBL" id="JASFZW010000004">
    <property type="protein sequence ID" value="KAK2078441.1"/>
    <property type="molecule type" value="Genomic_DNA"/>
</dbReference>
<evidence type="ECO:0000256" key="1">
    <source>
        <dbReference type="PROSITE-ProRule" id="PRU00325"/>
    </source>
</evidence>
<evidence type="ECO:0000256" key="2">
    <source>
        <dbReference type="SAM" id="MobiDB-lite"/>
    </source>
</evidence>
<dbReference type="GO" id="GO:0008270">
    <property type="term" value="F:zinc ion binding"/>
    <property type="evidence" value="ECO:0007669"/>
    <property type="project" value="UniProtKB-KW"/>
</dbReference>
<dbReference type="PROSITE" id="PS50966">
    <property type="entry name" value="ZF_SWIM"/>
    <property type="match status" value="1"/>
</dbReference>
<comment type="caution">
    <text evidence="4">The sequence shown here is derived from an EMBL/GenBank/DDBJ whole genome shotgun (WGS) entry which is preliminary data.</text>
</comment>